<evidence type="ECO:0000313" key="2">
    <source>
        <dbReference type="EMBL" id="KAL1593643.1"/>
    </source>
</evidence>
<dbReference type="EMBL" id="JAKIXB020000039">
    <property type="protein sequence ID" value="KAL1593643.1"/>
    <property type="molecule type" value="Genomic_DNA"/>
</dbReference>
<gene>
    <name evidence="2" type="ORF">SLS59_009157</name>
</gene>
<protein>
    <submittedName>
        <fullName evidence="2">Uncharacterized protein</fullName>
    </submittedName>
</protein>
<organism evidence="2 3">
    <name type="scientific">Nothophoma quercina</name>
    <dbReference type="NCBI Taxonomy" id="749835"/>
    <lineage>
        <taxon>Eukaryota</taxon>
        <taxon>Fungi</taxon>
        <taxon>Dikarya</taxon>
        <taxon>Ascomycota</taxon>
        <taxon>Pezizomycotina</taxon>
        <taxon>Dothideomycetes</taxon>
        <taxon>Pleosporomycetidae</taxon>
        <taxon>Pleosporales</taxon>
        <taxon>Pleosporineae</taxon>
        <taxon>Didymellaceae</taxon>
        <taxon>Nothophoma</taxon>
    </lineage>
</organism>
<keyword evidence="3" id="KW-1185">Reference proteome</keyword>
<reference evidence="2 3" key="1">
    <citation type="submission" date="2024-02" db="EMBL/GenBank/DDBJ databases">
        <title>De novo assembly and annotation of 12 fungi associated with fruit tree decline syndrome in Ontario, Canada.</title>
        <authorList>
            <person name="Sulman M."/>
            <person name="Ellouze W."/>
            <person name="Ilyukhin E."/>
        </authorList>
    </citation>
    <scope>NUCLEOTIDE SEQUENCE [LARGE SCALE GENOMIC DNA]</scope>
    <source>
        <strain evidence="2 3">M97-236</strain>
    </source>
</reference>
<feature type="region of interest" description="Disordered" evidence="1">
    <location>
        <begin position="1"/>
        <end position="38"/>
    </location>
</feature>
<dbReference type="Proteomes" id="UP001521222">
    <property type="component" value="Unassembled WGS sequence"/>
</dbReference>
<name>A0ABR3QNU7_9PLEO</name>
<evidence type="ECO:0000256" key="1">
    <source>
        <dbReference type="SAM" id="MobiDB-lite"/>
    </source>
</evidence>
<comment type="caution">
    <text evidence="2">The sequence shown here is derived from an EMBL/GenBank/DDBJ whole genome shotgun (WGS) entry which is preliminary data.</text>
</comment>
<feature type="compositionally biased region" description="Polar residues" evidence="1">
    <location>
        <begin position="23"/>
        <end position="38"/>
    </location>
</feature>
<proteinExistence type="predicted"/>
<evidence type="ECO:0000313" key="3">
    <source>
        <dbReference type="Proteomes" id="UP001521222"/>
    </source>
</evidence>
<accession>A0ABR3QNU7</accession>
<sequence>MIRGKAIQPHATRQRKPDGLQSKDISTSSTFGGPNVSVSEPFKSTLQVDAQMDMPASCTADGERSMTVLFVDNIIFPTLKARIAAWNESLHAASQQLKHESCSSTINTKKPKNVQGLLQQMKTKQQDLEVMKKATLATNDETKCSASMKLLHGSGRTRFEKHVAKRVQDIDCSS</sequence>